<dbReference type="AlphaFoldDB" id="A0A4Y7QJL4"/>
<feature type="compositionally biased region" description="Basic and acidic residues" evidence="1">
    <location>
        <begin position="162"/>
        <end position="183"/>
    </location>
</feature>
<evidence type="ECO:0000313" key="3">
    <source>
        <dbReference type="Proteomes" id="UP000294933"/>
    </source>
</evidence>
<keyword evidence="3" id="KW-1185">Reference proteome</keyword>
<dbReference type="VEuPathDB" id="FungiDB:BD410DRAFT_334389"/>
<feature type="compositionally biased region" description="Polar residues" evidence="1">
    <location>
        <begin position="184"/>
        <end position="202"/>
    </location>
</feature>
<sequence length="330" mass="36735">MSRASRTISESRKKGRSRNVLKKIDHALILPNETVLFPCAFTGNSNTTQTHGVPSTPSINSSLKKPVIIPAPDGQGLSIWEVTMAQGANKDIDSTRSSNNAVQPFTVQRCDSGTQTHSCTASTVRQTRSQTVVTQSDRDHTTPNTAATIVEVPYLRSCTPKSSDEPHAQRNVDREAGKRRELSYSESPMQMPSSCPDPQSNMRSRRNRTEDLGCDELDVLPRKRHRIRVDETKRTGTRRKHKQRSIDGGDGTFNRTEVRRRRAQSVHTVTARKAARKTPSAKDNEECTSSRLFNSCLQGFRGVRAMSEQVVSTWRDWKDAVNVALDSGSS</sequence>
<gene>
    <name evidence="2" type="ORF">BD410DRAFT_334389</name>
</gene>
<protein>
    <submittedName>
        <fullName evidence="2">Uncharacterized protein</fullName>
    </submittedName>
</protein>
<organism evidence="2 3">
    <name type="scientific">Rickenella mellea</name>
    <dbReference type="NCBI Taxonomy" id="50990"/>
    <lineage>
        <taxon>Eukaryota</taxon>
        <taxon>Fungi</taxon>
        <taxon>Dikarya</taxon>
        <taxon>Basidiomycota</taxon>
        <taxon>Agaricomycotina</taxon>
        <taxon>Agaricomycetes</taxon>
        <taxon>Hymenochaetales</taxon>
        <taxon>Rickenellaceae</taxon>
        <taxon>Rickenella</taxon>
    </lineage>
</organism>
<name>A0A4Y7QJL4_9AGAM</name>
<evidence type="ECO:0000256" key="1">
    <source>
        <dbReference type="SAM" id="MobiDB-lite"/>
    </source>
</evidence>
<reference evidence="2 3" key="1">
    <citation type="submission" date="2018-06" db="EMBL/GenBank/DDBJ databases">
        <title>A transcriptomic atlas of mushroom development highlights an independent origin of complex multicellularity.</title>
        <authorList>
            <consortium name="DOE Joint Genome Institute"/>
            <person name="Krizsan K."/>
            <person name="Almasi E."/>
            <person name="Merenyi Z."/>
            <person name="Sahu N."/>
            <person name="Viragh M."/>
            <person name="Koszo T."/>
            <person name="Mondo S."/>
            <person name="Kiss B."/>
            <person name="Balint B."/>
            <person name="Kues U."/>
            <person name="Barry K."/>
            <person name="Hegedus J.C."/>
            <person name="Henrissat B."/>
            <person name="Johnson J."/>
            <person name="Lipzen A."/>
            <person name="Ohm R."/>
            <person name="Nagy I."/>
            <person name="Pangilinan J."/>
            <person name="Yan J."/>
            <person name="Xiong Y."/>
            <person name="Grigoriev I.V."/>
            <person name="Hibbett D.S."/>
            <person name="Nagy L.G."/>
        </authorList>
    </citation>
    <scope>NUCLEOTIDE SEQUENCE [LARGE SCALE GENOMIC DNA]</scope>
    <source>
        <strain evidence="2 3">SZMC22713</strain>
    </source>
</reference>
<proteinExistence type="predicted"/>
<feature type="region of interest" description="Disordered" evidence="1">
    <location>
        <begin position="157"/>
        <end position="210"/>
    </location>
</feature>
<evidence type="ECO:0000313" key="2">
    <source>
        <dbReference type="EMBL" id="TDL27867.1"/>
    </source>
</evidence>
<accession>A0A4Y7QJL4</accession>
<dbReference type="Proteomes" id="UP000294933">
    <property type="component" value="Unassembled WGS sequence"/>
</dbReference>
<feature type="region of interest" description="Disordered" evidence="1">
    <location>
        <begin position="233"/>
        <end position="253"/>
    </location>
</feature>
<dbReference type="EMBL" id="ML170158">
    <property type="protein sequence ID" value="TDL27867.1"/>
    <property type="molecule type" value="Genomic_DNA"/>
</dbReference>